<dbReference type="CDD" id="cd02440">
    <property type="entry name" value="AdoMet_MTases"/>
    <property type="match status" value="1"/>
</dbReference>
<dbReference type="AlphaFoldDB" id="A0A0D2FPQ5"/>
<dbReference type="GO" id="GO:0008757">
    <property type="term" value="F:S-adenosylmethionine-dependent methyltransferase activity"/>
    <property type="evidence" value="ECO:0007669"/>
    <property type="project" value="UniProtKB-ARBA"/>
</dbReference>
<organism evidence="1 2">
    <name type="scientific">Phialophora macrospora</name>
    <dbReference type="NCBI Taxonomy" id="1851006"/>
    <lineage>
        <taxon>Eukaryota</taxon>
        <taxon>Fungi</taxon>
        <taxon>Dikarya</taxon>
        <taxon>Ascomycota</taxon>
        <taxon>Pezizomycotina</taxon>
        <taxon>Eurotiomycetes</taxon>
        <taxon>Chaetothyriomycetidae</taxon>
        <taxon>Chaetothyriales</taxon>
        <taxon>Herpotrichiellaceae</taxon>
        <taxon>Phialophora</taxon>
    </lineage>
</organism>
<dbReference type="InterPro" id="IPR029063">
    <property type="entry name" value="SAM-dependent_MTases_sf"/>
</dbReference>
<dbReference type="PANTHER" id="PTHR14614:SF130">
    <property type="entry name" value="PROTEIN-LYSINE N-METHYLTRANSFERASE EEF2KMT"/>
    <property type="match status" value="1"/>
</dbReference>
<dbReference type="InterPro" id="IPR019410">
    <property type="entry name" value="Methyltransf_16"/>
</dbReference>
<protein>
    <recommendedName>
        <fullName evidence="3">FAM86 N-terminal domain-containing protein</fullName>
    </recommendedName>
</protein>
<evidence type="ECO:0008006" key="3">
    <source>
        <dbReference type="Google" id="ProtNLM"/>
    </source>
</evidence>
<name>A0A0D2FPQ5_9EURO</name>
<sequence length="366" mass="40410">MTDIARAGVEPVVVKFYRQYMQQINELSYPPGSLLLTPDVQTCLHKYFFDASQNKYLPPPRYQAKVLRHVIREIEKSIKDPEEDQVSDQLYDHLGYLSAIPLQDPSEEAQQLQVHSYFPPFPLDEPGVRPVLIKEAHNLLSRGNNVGLRTWEGALHLAWYLATQRPELVRGRTVLELGAGTGILSLLCAGHLKASSVLATDGLGHVCEGLQANVDLNVENNTLQDGKPPAVLQLDWTDREAIDELVENVKSSGTSYDLVIGSDITYHPDILRPLAEILSILKDCFPNVVILISAAIRSDTFSQFTTICRAEFGFSVIEEHVHVPDGLQYSGFFHSVITPIKVVSLQRVTVESTPGGPSHSGGPGAN</sequence>
<dbReference type="EMBL" id="KN846957">
    <property type="protein sequence ID" value="KIW70298.1"/>
    <property type="molecule type" value="Genomic_DNA"/>
</dbReference>
<dbReference type="GO" id="GO:0005737">
    <property type="term" value="C:cytoplasm"/>
    <property type="evidence" value="ECO:0007669"/>
    <property type="project" value="TreeGrafter"/>
</dbReference>
<dbReference type="HOGENOM" id="CLU_038942_1_2_1"/>
<dbReference type="SUPFAM" id="SSF53335">
    <property type="entry name" value="S-adenosyl-L-methionine-dependent methyltransferases"/>
    <property type="match status" value="1"/>
</dbReference>
<evidence type="ECO:0000313" key="2">
    <source>
        <dbReference type="Proteomes" id="UP000054266"/>
    </source>
</evidence>
<evidence type="ECO:0000313" key="1">
    <source>
        <dbReference type="EMBL" id="KIW70298.1"/>
    </source>
</evidence>
<dbReference type="Pfam" id="PF10294">
    <property type="entry name" value="Methyltransf_16"/>
    <property type="match status" value="1"/>
</dbReference>
<dbReference type="PANTHER" id="PTHR14614">
    <property type="entry name" value="HEPATOCELLULAR CARCINOMA-ASSOCIATED ANTIGEN"/>
    <property type="match status" value="1"/>
</dbReference>
<dbReference type="Gene3D" id="3.40.50.150">
    <property type="entry name" value="Vaccinia Virus protein VP39"/>
    <property type="match status" value="1"/>
</dbReference>
<proteinExistence type="predicted"/>
<dbReference type="STRING" id="5601.A0A0D2FPQ5"/>
<keyword evidence="2" id="KW-1185">Reference proteome</keyword>
<dbReference type="Proteomes" id="UP000054266">
    <property type="component" value="Unassembled WGS sequence"/>
</dbReference>
<accession>A0A0D2FPQ5</accession>
<gene>
    <name evidence="1" type="ORF">PV04_02583</name>
</gene>
<reference evidence="1 2" key="1">
    <citation type="submission" date="2015-01" db="EMBL/GenBank/DDBJ databases">
        <title>The Genome Sequence of Capronia semiimmersa CBS27337.</title>
        <authorList>
            <consortium name="The Broad Institute Genomics Platform"/>
            <person name="Cuomo C."/>
            <person name="de Hoog S."/>
            <person name="Gorbushina A."/>
            <person name="Stielow B."/>
            <person name="Teixiera M."/>
            <person name="Abouelleil A."/>
            <person name="Chapman S.B."/>
            <person name="Priest M."/>
            <person name="Young S.K."/>
            <person name="Wortman J."/>
            <person name="Nusbaum C."/>
            <person name="Birren B."/>
        </authorList>
    </citation>
    <scope>NUCLEOTIDE SEQUENCE [LARGE SCALE GENOMIC DNA]</scope>
    <source>
        <strain evidence="1 2">CBS 27337</strain>
    </source>
</reference>